<dbReference type="Gene3D" id="3.30.70.1320">
    <property type="entry name" value="Multidrug efflux transporter AcrB pore domain like"/>
    <property type="match status" value="1"/>
</dbReference>
<feature type="transmembrane region" description="Helical" evidence="1">
    <location>
        <begin position="961"/>
        <end position="981"/>
    </location>
</feature>
<accession>A0A0P1G355</accession>
<feature type="transmembrane region" description="Helical" evidence="1">
    <location>
        <begin position="864"/>
        <end position="883"/>
    </location>
</feature>
<feature type="transmembrane region" description="Helical" evidence="1">
    <location>
        <begin position="424"/>
        <end position="443"/>
    </location>
</feature>
<evidence type="ECO:0000313" key="3">
    <source>
        <dbReference type="Proteomes" id="UP000051587"/>
    </source>
</evidence>
<keyword evidence="1" id="KW-0812">Transmembrane</keyword>
<evidence type="ECO:0000313" key="2">
    <source>
        <dbReference type="EMBL" id="CUH67796.1"/>
    </source>
</evidence>
<dbReference type="InterPro" id="IPR001036">
    <property type="entry name" value="Acrflvin-R"/>
</dbReference>
<dbReference type="SUPFAM" id="SSF82693">
    <property type="entry name" value="Multidrug efflux transporter AcrB pore domain, PN1, PN2, PC1 and PC2 subdomains"/>
    <property type="match status" value="2"/>
</dbReference>
<dbReference type="Gene3D" id="3.30.70.1440">
    <property type="entry name" value="Multidrug efflux transporter AcrB pore domain"/>
    <property type="match status" value="1"/>
</dbReference>
<dbReference type="Proteomes" id="UP000051587">
    <property type="component" value="Unassembled WGS sequence"/>
</dbReference>
<dbReference type="Gene3D" id="3.30.2090.10">
    <property type="entry name" value="Multidrug efflux transporter AcrB TolC docking domain, DN and DC subdomains"/>
    <property type="match status" value="2"/>
</dbReference>
<protein>
    <submittedName>
        <fullName evidence="2">Putative efflux pump membrane transporter TtgB</fullName>
    </submittedName>
</protein>
<dbReference type="PANTHER" id="PTHR32063">
    <property type="match status" value="1"/>
</dbReference>
<keyword evidence="1" id="KW-1133">Transmembrane helix</keyword>
<dbReference type="Pfam" id="PF00873">
    <property type="entry name" value="ACR_tran"/>
    <property type="match status" value="1"/>
</dbReference>
<dbReference type="PRINTS" id="PR00702">
    <property type="entry name" value="ACRIFLAVINRP"/>
</dbReference>
<dbReference type="EMBL" id="CYSA01000026">
    <property type="protein sequence ID" value="CUH67796.1"/>
    <property type="molecule type" value="Genomic_DNA"/>
</dbReference>
<dbReference type="OrthoDB" id="174266at2"/>
<keyword evidence="3" id="KW-1185">Reference proteome</keyword>
<reference evidence="2 3" key="1">
    <citation type="submission" date="2015-09" db="EMBL/GenBank/DDBJ databases">
        <authorList>
            <consortium name="Swine Surveillance"/>
        </authorList>
    </citation>
    <scope>NUCLEOTIDE SEQUENCE [LARGE SCALE GENOMIC DNA]</scope>
    <source>
        <strain evidence="2 3">CECT 4357</strain>
    </source>
</reference>
<dbReference type="RefSeq" id="WP_058263883.1">
    <property type="nucleotide sequence ID" value="NZ_CP051181.1"/>
</dbReference>
<gene>
    <name evidence="2" type="primary">ttgB</name>
    <name evidence="2" type="ORF">TG4357_03217</name>
</gene>
<feature type="transmembrane region" description="Helical" evidence="1">
    <location>
        <begin position="890"/>
        <end position="910"/>
    </location>
</feature>
<dbReference type="GO" id="GO:0042910">
    <property type="term" value="F:xenobiotic transmembrane transporter activity"/>
    <property type="evidence" value="ECO:0007669"/>
    <property type="project" value="TreeGrafter"/>
</dbReference>
<feature type="transmembrane region" description="Helical" evidence="1">
    <location>
        <begin position="993"/>
        <end position="1020"/>
    </location>
</feature>
<feature type="transmembrane region" description="Helical" evidence="1">
    <location>
        <begin position="520"/>
        <end position="542"/>
    </location>
</feature>
<proteinExistence type="predicted"/>
<dbReference type="PANTHER" id="PTHR32063:SF33">
    <property type="entry name" value="RND SUPERFAMILY EFFLUX PUMP PERMEASE COMPONENT"/>
    <property type="match status" value="1"/>
</dbReference>
<feature type="transmembrane region" description="Helical" evidence="1">
    <location>
        <begin position="354"/>
        <end position="377"/>
    </location>
</feature>
<keyword evidence="1" id="KW-0472">Membrane</keyword>
<evidence type="ECO:0000256" key="1">
    <source>
        <dbReference type="SAM" id="Phobius"/>
    </source>
</evidence>
<dbReference type="SUPFAM" id="SSF82866">
    <property type="entry name" value="Multidrug efflux transporter AcrB transmembrane domain"/>
    <property type="match status" value="2"/>
</dbReference>
<dbReference type="SUPFAM" id="SSF82714">
    <property type="entry name" value="Multidrug efflux transporter AcrB TolC docking domain, DN and DC subdomains"/>
    <property type="match status" value="2"/>
</dbReference>
<organism evidence="2 3">
    <name type="scientific">Thalassovita gelatinovora</name>
    <name type="common">Thalassobius gelatinovorus</name>
    <dbReference type="NCBI Taxonomy" id="53501"/>
    <lineage>
        <taxon>Bacteria</taxon>
        <taxon>Pseudomonadati</taxon>
        <taxon>Pseudomonadota</taxon>
        <taxon>Alphaproteobacteria</taxon>
        <taxon>Rhodobacterales</taxon>
        <taxon>Roseobacteraceae</taxon>
        <taxon>Thalassovita</taxon>
    </lineage>
</organism>
<dbReference type="AlphaFoldDB" id="A0A0P1G355"/>
<dbReference type="GO" id="GO:0005886">
    <property type="term" value="C:plasma membrane"/>
    <property type="evidence" value="ECO:0007669"/>
    <property type="project" value="TreeGrafter"/>
</dbReference>
<sequence length="1049" mass="112582">MIRLFAVHPTAANILMLALLVLGIAALPTLQRDTFPVTPPSEVEIRIAYPGASPAEVESGICQVAEDPLRAVDNLDELSCLSRDNMAVIVAMIVEGADMTRFHNDLKAAVDGIGQFPDRADDPVTRIVERVASVASIAVTGPEDPKALLSYADMLAERLKADPQISQVSIDGFSDREIAIEFDAALLQRHGLSIADIVPILTRDSLDVPAGTLVGRQGEASIRFLGEKRSVGEFDAILLTGSTTGAEIRLGEVATIREEFSDLAQAAYYNGDRAAIVQVNKTATQDSLRVKAALDKVMTEAQATAPGNIALAISQDSTLNTRDRLRIIGVNGIQGLVLVLVVMWLFFGFRFSFWVAMGLPVSFLGTIFAMQLLGYTINMMTMVALLVAIGLLMDDSIVISENIVRRRQAGERAIDAAVNGARQVAPGVVASFLTTVMIVGPLSFMDGRIGEVLKYIPIVLVITLIVSLFEAFLILPHHMRHSLKGDLRPNRVSRAVNGIFDGLRDRVVVPLSGFSLRYRYATLGLAGFLILLSLAPYTGGFIKYQSFPTLESDTVEARLLLVQGSPLDRTEQRVAKVVAALDKMNAQLTPDQPEGQPLIQSYTVTYSANADTPETGAHMATVSAKLLPAGTRSTDVGQIVDQWKKLVGPMPDMAAFRITDKERGAGGKPIDIRLQGDDLDQLRDTAKEMRKFFRDFEGVRDVTFDLQPGKSEYIITMRPVAASALGVSAQDVATQLRAGFRGDTPLEVRDGLGPLDVVARLAAENRMSMDDILDLRIPGAGGALVPLTAVADVKQGRGFAVINRVDGQRTVAVQGAINAAVANSRELMEALQADYLPGLAEKRPGVSVSILGEAEDTATTGSSLARNMIIGLIGVYLILSFQFRSFIQPVVVIAAIPLSLIGVMWGHMALGLQISLPSLVGLATLAGVVVNDSILLAAFMKDRFAQGEDMLAAGQEAVRDRFRSIFLTSLTTVVGLGPLLLEQSTQAQFLRPIVASLAFGLTGATLLALFVTPAVLAILYDLGLVRRENQTEETAPQDGIAETGRIADA</sequence>
<dbReference type="Gene3D" id="3.30.70.1430">
    <property type="entry name" value="Multidrug efflux transporter AcrB pore domain"/>
    <property type="match status" value="2"/>
</dbReference>
<dbReference type="Gene3D" id="1.20.1640.10">
    <property type="entry name" value="Multidrug efflux transporter AcrB transmembrane domain"/>
    <property type="match status" value="2"/>
</dbReference>
<feature type="transmembrane region" description="Helical" evidence="1">
    <location>
        <begin position="327"/>
        <end position="347"/>
    </location>
</feature>
<dbReference type="InterPro" id="IPR027463">
    <property type="entry name" value="AcrB_DN_DC_subdom"/>
</dbReference>
<dbReference type="STRING" id="53501.SAMN04488043_10143"/>
<feature type="transmembrane region" description="Helical" evidence="1">
    <location>
        <begin position="455"/>
        <end position="475"/>
    </location>
</feature>
<feature type="transmembrane region" description="Helical" evidence="1">
    <location>
        <begin position="916"/>
        <end position="940"/>
    </location>
</feature>
<feature type="transmembrane region" description="Helical" evidence="1">
    <location>
        <begin position="383"/>
        <end position="404"/>
    </location>
</feature>
<name>A0A0P1G355_THAGE</name>